<dbReference type="Pfam" id="PF00534">
    <property type="entry name" value="Glycos_transf_1"/>
    <property type="match status" value="1"/>
</dbReference>
<evidence type="ECO:0000259" key="2">
    <source>
        <dbReference type="Pfam" id="PF00534"/>
    </source>
</evidence>
<feature type="domain" description="Glycosyltransferase subfamily 4-like N-terminal" evidence="3">
    <location>
        <begin position="15"/>
        <end position="175"/>
    </location>
</feature>
<accession>A0A7T7XJQ1</accession>
<dbReference type="KEGG" id="bhc:JFL75_11110"/>
<dbReference type="GO" id="GO:0016757">
    <property type="term" value="F:glycosyltransferase activity"/>
    <property type="evidence" value="ECO:0007669"/>
    <property type="project" value="InterPro"/>
</dbReference>
<dbReference type="AlphaFoldDB" id="A0A7T7XJQ1"/>
<dbReference type="InterPro" id="IPR001296">
    <property type="entry name" value="Glyco_trans_1"/>
</dbReference>
<sequence length="377" mass="42522">MKIGIDTFDCDGGKSGVGVYLMQLLKRIPPSGDRYELFGWDYDRYSFSDAAGDLEFIPQCFVNGRTANSLWHLFRYPKFASSRGYNACFFPSAHRRLPGSSPCPTIGTVHDMAAYWGTRQTREHLGAVLRMVLPNSLRKLDRIIAVSSWVKQELVDVARVKEAKVEVIPNGIDLDAFYPRPRNEESVVLIQPFSFRRPYILYVSRIDYPVKNHIRLIEAFGIFKERTRHPHRLVLAGSDRNGADKVKAAAAKSKYRNDIFFTGHFPSKNLPELYSGADFAVFPSMYEGFGMGVLEAMASGVPVACARAASLPEVADHAALYFDPADAEDMADRMVTLTTKRDIYRECRALGLQQAQNFSWDRCAERTLKLIHETAGR</sequence>
<dbReference type="PANTHER" id="PTHR46401">
    <property type="entry name" value="GLYCOSYLTRANSFERASE WBBK-RELATED"/>
    <property type="match status" value="1"/>
</dbReference>
<reference evidence="4" key="1">
    <citation type="submission" date="2021-01" db="EMBL/GenBank/DDBJ databases">
        <title>Description of Breznakiella homolactica.</title>
        <authorList>
            <person name="Song Y."/>
            <person name="Brune A."/>
        </authorList>
    </citation>
    <scope>NUCLEOTIDE SEQUENCE</scope>
    <source>
        <strain evidence="4">RmG30</strain>
    </source>
</reference>
<dbReference type="Gene3D" id="3.40.50.2000">
    <property type="entry name" value="Glycogen Phosphorylase B"/>
    <property type="match status" value="2"/>
</dbReference>
<gene>
    <name evidence="4" type="ORF">JFL75_11110</name>
</gene>
<evidence type="ECO:0000259" key="3">
    <source>
        <dbReference type="Pfam" id="PF13439"/>
    </source>
</evidence>
<evidence type="ECO:0000256" key="1">
    <source>
        <dbReference type="ARBA" id="ARBA00022679"/>
    </source>
</evidence>
<feature type="domain" description="Glycosyl transferase family 1" evidence="2">
    <location>
        <begin position="197"/>
        <end position="346"/>
    </location>
</feature>
<dbReference type="SUPFAM" id="SSF53756">
    <property type="entry name" value="UDP-Glycosyltransferase/glycogen phosphorylase"/>
    <property type="match status" value="1"/>
</dbReference>
<keyword evidence="5" id="KW-1185">Reference proteome</keyword>
<dbReference type="GO" id="GO:0009103">
    <property type="term" value="P:lipopolysaccharide biosynthetic process"/>
    <property type="evidence" value="ECO:0007669"/>
    <property type="project" value="TreeGrafter"/>
</dbReference>
<dbReference type="EMBL" id="CP067089">
    <property type="protein sequence ID" value="QQO07508.1"/>
    <property type="molecule type" value="Genomic_DNA"/>
</dbReference>
<proteinExistence type="predicted"/>
<organism evidence="4 5">
    <name type="scientific">Breznakiella homolactica</name>
    <dbReference type="NCBI Taxonomy" id="2798577"/>
    <lineage>
        <taxon>Bacteria</taxon>
        <taxon>Pseudomonadati</taxon>
        <taxon>Spirochaetota</taxon>
        <taxon>Spirochaetia</taxon>
        <taxon>Spirochaetales</taxon>
        <taxon>Breznakiellaceae</taxon>
        <taxon>Breznakiella</taxon>
    </lineage>
</organism>
<protein>
    <submittedName>
        <fullName evidence="4">Glycosyltransferase family 4 protein</fullName>
    </submittedName>
</protein>
<keyword evidence="1" id="KW-0808">Transferase</keyword>
<dbReference type="InterPro" id="IPR028098">
    <property type="entry name" value="Glyco_trans_4-like_N"/>
</dbReference>
<dbReference type="PANTHER" id="PTHR46401:SF2">
    <property type="entry name" value="GLYCOSYLTRANSFERASE WBBK-RELATED"/>
    <property type="match status" value="1"/>
</dbReference>
<dbReference type="CDD" id="cd03809">
    <property type="entry name" value="GT4_MtfB-like"/>
    <property type="match status" value="1"/>
</dbReference>
<dbReference type="Proteomes" id="UP000595917">
    <property type="component" value="Chromosome"/>
</dbReference>
<dbReference type="Pfam" id="PF13439">
    <property type="entry name" value="Glyco_transf_4"/>
    <property type="match status" value="1"/>
</dbReference>
<evidence type="ECO:0000313" key="5">
    <source>
        <dbReference type="Proteomes" id="UP000595917"/>
    </source>
</evidence>
<name>A0A7T7XJQ1_9SPIR</name>
<evidence type="ECO:0000313" key="4">
    <source>
        <dbReference type="EMBL" id="QQO07508.1"/>
    </source>
</evidence>
<dbReference type="RefSeq" id="WP_215624813.1">
    <property type="nucleotide sequence ID" value="NZ_CP067089.2"/>
</dbReference>